<dbReference type="EMBL" id="JAHUTI010054329">
    <property type="protein sequence ID" value="MED6250018.1"/>
    <property type="molecule type" value="Genomic_DNA"/>
</dbReference>
<keyword evidence="2" id="KW-1185">Reference proteome</keyword>
<gene>
    <name evidence="1" type="ORF">ATANTOWER_023259</name>
</gene>
<reference evidence="1 2" key="1">
    <citation type="submission" date="2021-07" db="EMBL/GenBank/DDBJ databases">
        <authorList>
            <person name="Palmer J.M."/>
        </authorList>
    </citation>
    <scope>NUCLEOTIDE SEQUENCE [LARGE SCALE GENOMIC DNA]</scope>
    <source>
        <strain evidence="1 2">AT_MEX2019</strain>
        <tissue evidence="1">Muscle</tissue>
    </source>
</reference>
<organism evidence="1 2">
    <name type="scientific">Ataeniobius toweri</name>
    <dbReference type="NCBI Taxonomy" id="208326"/>
    <lineage>
        <taxon>Eukaryota</taxon>
        <taxon>Metazoa</taxon>
        <taxon>Chordata</taxon>
        <taxon>Craniata</taxon>
        <taxon>Vertebrata</taxon>
        <taxon>Euteleostomi</taxon>
        <taxon>Actinopterygii</taxon>
        <taxon>Neopterygii</taxon>
        <taxon>Teleostei</taxon>
        <taxon>Neoteleostei</taxon>
        <taxon>Acanthomorphata</taxon>
        <taxon>Ovalentaria</taxon>
        <taxon>Atherinomorphae</taxon>
        <taxon>Cyprinodontiformes</taxon>
        <taxon>Goodeidae</taxon>
        <taxon>Ataeniobius</taxon>
    </lineage>
</organism>
<evidence type="ECO:0000313" key="1">
    <source>
        <dbReference type="EMBL" id="MED6250018.1"/>
    </source>
</evidence>
<proteinExistence type="predicted"/>
<evidence type="ECO:0000313" key="2">
    <source>
        <dbReference type="Proteomes" id="UP001345963"/>
    </source>
</evidence>
<dbReference type="Proteomes" id="UP001345963">
    <property type="component" value="Unassembled WGS sequence"/>
</dbReference>
<sequence>MAGTFSSPQHDATTTMCHPGDGVFRDYLHSNNTGGMLSFALTGHAGRQLGCNEDVSGVFSKCSDELAPWELIYLQTVWTSRRRSNRACRLRARGYKPAAVGKIGTTYNFCC</sequence>
<protein>
    <submittedName>
        <fullName evidence="1">Uncharacterized protein</fullName>
    </submittedName>
</protein>
<accession>A0ABU7BK96</accession>
<name>A0ABU7BK96_9TELE</name>
<comment type="caution">
    <text evidence="1">The sequence shown here is derived from an EMBL/GenBank/DDBJ whole genome shotgun (WGS) entry which is preliminary data.</text>
</comment>